<dbReference type="EMBL" id="NKHF01000107">
    <property type="protein sequence ID" value="PCK29671.1"/>
    <property type="molecule type" value="Genomic_DNA"/>
</dbReference>
<organism evidence="4 5">
    <name type="scientific">Pseudoalteromonas piscicida</name>
    <dbReference type="NCBI Taxonomy" id="43662"/>
    <lineage>
        <taxon>Bacteria</taxon>
        <taxon>Pseudomonadati</taxon>
        <taxon>Pseudomonadota</taxon>
        <taxon>Gammaproteobacteria</taxon>
        <taxon>Alteromonadales</taxon>
        <taxon>Pseudoalteromonadaceae</taxon>
        <taxon>Pseudoalteromonas</taxon>
    </lineage>
</organism>
<dbReference type="Pfam" id="PF25607">
    <property type="entry name" value="DUF7939"/>
    <property type="match status" value="1"/>
</dbReference>
<dbReference type="RefSeq" id="WP_099644061.1">
    <property type="nucleotide sequence ID" value="NZ_NKHF01000107.1"/>
</dbReference>
<keyword evidence="1" id="KW-1133">Transmembrane helix</keyword>
<evidence type="ECO:0000313" key="4">
    <source>
        <dbReference type="EMBL" id="PCK29671.1"/>
    </source>
</evidence>
<accession>A0A2A5JKC7</accession>
<keyword evidence="1" id="KW-0812">Transmembrane</keyword>
<evidence type="ECO:0000259" key="3">
    <source>
        <dbReference type="Pfam" id="PF25607"/>
    </source>
</evidence>
<dbReference type="PANTHER" id="PTHR40940">
    <property type="entry name" value="PROTEIN BATD-RELATED"/>
    <property type="match status" value="1"/>
</dbReference>
<evidence type="ECO:0000313" key="5">
    <source>
        <dbReference type="Proteomes" id="UP000228621"/>
    </source>
</evidence>
<reference evidence="5" key="1">
    <citation type="journal article" date="2019" name="Genome Announc.">
        <title>Draft Genome Sequence of Pseudoalteromonas piscicida Strain 36Y ROTHPW, an Hypersaline Seawater Isolate from the South Coast of Sonora, Mexico.</title>
        <authorList>
            <person name="Sanchez-Diaz R."/>
            <person name="Molina-Garza Z.J."/>
            <person name="Cruz-Suarez L.E."/>
            <person name="Selvin J."/>
            <person name="Kiran G.S."/>
            <person name="Ibarra-Gamez J.C."/>
            <person name="Gomez-Gil B."/>
            <person name="Galaviz-Silva L."/>
        </authorList>
    </citation>
    <scope>NUCLEOTIDE SEQUENCE [LARGE SCALE GENOMIC DNA]</scope>
    <source>
        <strain evidence="5">36Y_RITHPW</strain>
    </source>
</reference>
<keyword evidence="2" id="KW-0732">Signal</keyword>
<name>A0A2A5JKC7_PSEO7</name>
<feature type="transmembrane region" description="Helical" evidence="1">
    <location>
        <begin position="410"/>
        <end position="431"/>
    </location>
</feature>
<sequence length="543" mass="60333">MVKRILFFLSLLICSQTSWALDKLTASVDKNPVLAGEYFTLSIIAEGKVKGTIPDVSALSNDFVTSPVNTSSRTSIINGSVSSSTTWQMQLVARSPGTYTIPAFEVDGAKSQPIEISVVARDDQQQSKDIFVNTELKTRNLYVQQAALYTVKLYIGKDLLDGQLSDPVSDGAIFTQLGKASEEYEIIDGRRYMVLTREYMIQPQKSGNFTIEPPVFNGQIRDNYRRMATSAVGDSIDFSVSPIPADAADTWLPSEYLNFSEEWQPKTATFTVGTPITRTLTLTAVGVTKEQLPEIQMEDVNGFRIYPDTSERKQITRDGKVISQLIVSFAYLPQSAGDFTLPEVTLPWFNTITKREEVATLPSKTLSVVQDPNQPLLPQTPKVAQQPLNTTPSSAASVPAQVITEYKTPLWVWAVAASGYVVWLITLLIWWSTSKSKVQRQPQPAQQVTAPPFVSFEEAVKQNSANAFYQALLNYTKQQNIPMTKWLKQQPESLQSKVHALQSSLYSNTQSQVDLSALLNEIKQSVKRTVNKGSKPALEELYD</sequence>
<feature type="signal peptide" evidence="2">
    <location>
        <begin position="1"/>
        <end position="20"/>
    </location>
</feature>
<dbReference type="InterPro" id="IPR025738">
    <property type="entry name" value="BatD"/>
</dbReference>
<evidence type="ECO:0000256" key="2">
    <source>
        <dbReference type="SAM" id="SignalP"/>
    </source>
</evidence>
<dbReference type="Proteomes" id="UP000228621">
    <property type="component" value="Unassembled WGS sequence"/>
</dbReference>
<feature type="chain" id="PRO_5012336756" evidence="2">
    <location>
        <begin position="21"/>
        <end position="543"/>
    </location>
</feature>
<comment type="caution">
    <text evidence="4">The sequence shown here is derived from an EMBL/GenBank/DDBJ whole genome shotgun (WGS) entry which is preliminary data.</text>
</comment>
<proteinExistence type="predicted"/>
<gene>
    <name evidence="4" type="ORF">CEX98_21570</name>
</gene>
<evidence type="ECO:0000256" key="1">
    <source>
        <dbReference type="SAM" id="Phobius"/>
    </source>
</evidence>
<feature type="domain" description="DUF7939" evidence="3">
    <location>
        <begin position="455"/>
        <end position="527"/>
    </location>
</feature>
<keyword evidence="1" id="KW-0472">Membrane</keyword>
<dbReference type="PANTHER" id="PTHR40940:SF1">
    <property type="entry name" value="PROTEIN BATD"/>
    <property type="match status" value="1"/>
</dbReference>
<keyword evidence="5" id="KW-1185">Reference proteome</keyword>
<dbReference type="InterPro" id="IPR057699">
    <property type="entry name" value="DUF7939"/>
</dbReference>
<dbReference type="Pfam" id="PF13584">
    <property type="entry name" value="BatD"/>
    <property type="match status" value="1"/>
</dbReference>
<dbReference type="OrthoDB" id="5293418at2"/>
<protein>
    <submittedName>
        <fullName evidence="4">Protein BatD</fullName>
    </submittedName>
</protein>
<dbReference type="AlphaFoldDB" id="A0A2A5JKC7"/>